<dbReference type="InterPro" id="IPR001754">
    <property type="entry name" value="OMPdeCOase_dom"/>
</dbReference>
<dbReference type="Gene3D" id="3.20.20.70">
    <property type="entry name" value="Aldolase class I"/>
    <property type="match status" value="1"/>
</dbReference>
<dbReference type="InterPro" id="IPR013785">
    <property type="entry name" value="Aldolase_TIM"/>
</dbReference>
<sequence>MSERNFRQLIETQWSRGNFVCVGLDSEFGKIPESAHRSGNECAVSIANTIVAFNRAIVEATKGLVCAYKPNSAFYEAHGNEGIAALQRTIADIHAIAPDVPVILDGKRGDIGNTNNGYVASAFSVMNADAVTVPPYLGAESLQPFLAQKDKGVIVLCRTSNPGAGEFQDLWWPVSADHPIVKLTGKLQVTLFELVAYNVATAWNKNGNCGLVVGATYPTELTRVRQIVGDMPILIPGIGAQGGDVEKTVSAGKDIWGKGMIINSSRGIIFASKDADFAEAARHETEKLRDAINFAIGEEV</sequence>
<evidence type="ECO:0000313" key="10">
    <source>
        <dbReference type="Proteomes" id="UP000177751"/>
    </source>
</evidence>
<comment type="similarity">
    <text evidence="2 7">Belongs to the OMP decarboxylase family. Type 2 subfamily.</text>
</comment>
<evidence type="ECO:0000256" key="6">
    <source>
        <dbReference type="ARBA" id="ARBA00049157"/>
    </source>
</evidence>
<dbReference type="CDD" id="cd04725">
    <property type="entry name" value="OMP_decarboxylase_like"/>
    <property type="match status" value="1"/>
</dbReference>
<feature type="domain" description="Orotidine 5'-phosphate decarboxylase" evidence="8">
    <location>
        <begin position="19"/>
        <end position="281"/>
    </location>
</feature>
<dbReference type="UniPathway" id="UPA00070">
    <property type="reaction ID" value="UER00120"/>
</dbReference>
<dbReference type="Pfam" id="PF00215">
    <property type="entry name" value="OMPdecase"/>
    <property type="match status" value="1"/>
</dbReference>
<dbReference type="SMART" id="SM00934">
    <property type="entry name" value="OMPdecase"/>
    <property type="match status" value="1"/>
</dbReference>
<dbReference type="PANTHER" id="PTHR43375">
    <property type="entry name" value="OROTIDINE 5'-PHOSPHATE DECARBOXYLASE"/>
    <property type="match status" value="1"/>
</dbReference>
<gene>
    <name evidence="7" type="primary">pyrF</name>
    <name evidence="9" type="ORF">A2401_02290</name>
</gene>
<dbReference type="AlphaFoldDB" id="A0A1G2JF53"/>
<comment type="caution">
    <text evidence="9">The sequence shown here is derived from an EMBL/GenBank/DDBJ whole genome shotgun (WGS) entry which is preliminary data.</text>
</comment>
<evidence type="ECO:0000256" key="2">
    <source>
        <dbReference type="ARBA" id="ARBA00008847"/>
    </source>
</evidence>
<dbReference type="InterPro" id="IPR011995">
    <property type="entry name" value="OMPdecase_type-2"/>
</dbReference>
<evidence type="ECO:0000256" key="1">
    <source>
        <dbReference type="ARBA" id="ARBA00004861"/>
    </source>
</evidence>
<organism evidence="9 10">
    <name type="scientific">Candidatus Staskawiczbacteria bacterium RIFOXYC1_FULL_38_18</name>
    <dbReference type="NCBI Taxonomy" id="1802229"/>
    <lineage>
        <taxon>Bacteria</taxon>
        <taxon>Candidatus Staskawicziibacteriota</taxon>
    </lineage>
</organism>
<keyword evidence="5 7" id="KW-0456">Lyase</keyword>
<dbReference type="EMBL" id="MHPP01000001">
    <property type="protein sequence ID" value="OGZ85563.1"/>
    <property type="molecule type" value="Genomic_DNA"/>
</dbReference>
<dbReference type="GO" id="GO:0006207">
    <property type="term" value="P:'de novo' pyrimidine nucleobase biosynthetic process"/>
    <property type="evidence" value="ECO:0007669"/>
    <property type="project" value="InterPro"/>
</dbReference>
<keyword evidence="3 7" id="KW-0210">Decarboxylase</keyword>
<dbReference type="EC" id="4.1.1.23" evidence="7"/>
<evidence type="ECO:0000313" key="9">
    <source>
        <dbReference type="EMBL" id="OGZ85563.1"/>
    </source>
</evidence>
<dbReference type="PANTHER" id="PTHR43375:SF1">
    <property type="entry name" value="OROTIDINE 5'-PHOSPHATE DECARBOXYLASE"/>
    <property type="match status" value="1"/>
</dbReference>
<feature type="active site" description="Proton donor" evidence="7">
    <location>
        <position position="107"/>
    </location>
</feature>
<keyword evidence="4 7" id="KW-0665">Pyrimidine biosynthesis</keyword>
<reference evidence="9 10" key="1">
    <citation type="journal article" date="2016" name="Nat. Commun.">
        <title>Thousands of microbial genomes shed light on interconnected biogeochemical processes in an aquifer system.</title>
        <authorList>
            <person name="Anantharaman K."/>
            <person name="Brown C.T."/>
            <person name="Hug L.A."/>
            <person name="Sharon I."/>
            <person name="Castelle C.J."/>
            <person name="Probst A.J."/>
            <person name="Thomas B.C."/>
            <person name="Singh A."/>
            <person name="Wilkins M.J."/>
            <person name="Karaoz U."/>
            <person name="Brodie E.L."/>
            <person name="Williams K.H."/>
            <person name="Hubbard S.S."/>
            <person name="Banfield J.F."/>
        </authorList>
    </citation>
    <scope>NUCLEOTIDE SEQUENCE [LARGE SCALE GENOMIC DNA]</scope>
</reference>
<protein>
    <recommendedName>
        <fullName evidence="7">Orotidine 5'-phosphate decarboxylase</fullName>
        <ecNumber evidence="7">4.1.1.23</ecNumber>
    </recommendedName>
    <alternativeName>
        <fullName evidence="7">OMP decarboxylase</fullName>
        <shortName evidence="7">OMPDCase</shortName>
        <shortName evidence="7">OMPdecase</shortName>
    </alternativeName>
</protein>
<comment type="catalytic activity">
    <reaction evidence="6 7">
        <text>orotidine 5'-phosphate + H(+) = UMP + CO2</text>
        <dbReference type="Rhea" id="RHEA:11596"/>
        <dbReference type="ChEBI" id="CHEBI:15378"/>
        <dbReference type="ChEBI" id="CHEBI:16526"/>
        <dbReference type="ChEBI" id="CHEBI:57538"/>
        <dbReference type="ChEBI" id="CHEBI:57865"/>
        <dbReference type="EC" id="4.1.1.23"/>
    </reaction>
</comment>
<dbReference type="HAMAP" id="MF_01215">
    <property type="entry name" value="OMPdecase_type2"/>
    <property type="match status" value="1"/>
</dbReference>
<dbReference type="GO" id="GO:0004590">
    <property type="term" value="F:orotidine-5'-phosphate decarboxylase activity"/>
    <property type="evidence" value="ECO:0007669"/>
    <property type="project" value="UniProtKB-UniRule"/>
</dbReference>
<accession>A0A1G2JF53</accession>
<dbReference type="SUPFAM" id="SSF51366">
    <property type="entry name" value="Ribulose-phoshate binding barrel"/>
    <property type="match status" value="1"/>
</dbReference>
<evidence type="ECO:0000256" key="4">
    <source>
        <dbReference type="ARBA" id="ARBA00022975"/>
    </source>
</evidence>
<name>A0A1G2JF53_9BACT</name>
<dbReference type="NCBIfam" id="TIGR02127">
    <property type="entry name" value="pyrF_sub2"/>
    <property type="match status" value="1"/>
</dbReference>
<dbReference type="STRING" id="1802229.A2401_02290"/>
<dbReference type="GO" id="GO:0044205">
    <property type="term" value="P:'de novo' UMP biosynthetic process"/>
    <property type="evidence" value="ECO:0007669"/>
    <property type="project" value="UniProtKB-UniRule"/>
</dbReference>
<dbReference type="Proteomes" id="UP000177751">
    <property type="component" value="Unassembled WGS sequence"/>
</dbReference>
<dbReference type="InterPro" id="IPR011060">
    <property type="entry name" value="RibuloseP-bd_barrel"/>
</dbReference>
<proteinExistence type="inferred from homology"/>
<evidence type="ECO:0000256" key="3">
    <source>
        <dbReference type="ARBA" id="ARBA00022793"/>
    </source>
</evidence>
<evidence type="ECO:0000256" key="7">
    <source>
        <dbReference type="HAMAP-Rule" id="MF_01215"/>
    </source>
</evidence>
<evidence type="ECO:0000259" key="8">
    <source>
        <dbReference type="SMART" id="SM00934"/>
    </source>
</evidence>
<evidence type="ECO:0000256" key="5">
    <source>
        <dbReference type="ARBA" id="ARBA00023239"/>
    </source>
</evidence>
<comment type="pathway">
    <text evidence="1 7">Pyrimidine metabolism; UMP biosynthesis via de novo pathway; UMP from orotate: step 2/2.</text>
</comment>